<protein>
    <submittedName>
        <fullName evidence="1">Uncharacterized protein</fullName>
    </submittedName>
</protein>
<accession>A0ABQ0BU48</accession>
<evidence type="ECO:0000313" key="2">
    <source>
        <dbReference type="Proteomes" id="UP001600941"/>
    </source>
</evidence>
<sequence>MAEYRNDIMKNDDFICRYKSDDFAYWNCNYICREAFLSRQQAFLLTQLQETKWLPVFRLVVLYKTSHIHVQEYKNVFYMSSGMETEEEIKESGDNLNYLFQLGLLKADFSERNRLYIYHFLEQGDIFRTFYSKYKGIPDTRPIVERGTVILTEAGKTAVLVGRE</sequence>
<keyword evidence="2" id="KW-1185">Reference proteome</keyword>
<name>A0ABQ0BU48_9FIRM</name>
<dbReference type="EMBL" id="BAABZQ010000001">
    <property type="protein sequence ID" value="GAA6500069.1"/>
    <property type="molecule type" value="Genomic_DNA"/>
</dbReference>
<reference evidence="1 2" key="1">
    <citation type="submission" date="2024-04" db="EMBL/GenBank/DDBJ databases">
        <title>Defined microbial consortia suppress multidrug-resistant proinflammatory Enterobacteriaceae via ecological control.</title>
        <authorList>
            <person name="Furuichi M."/>
            <person name="Kawaguchi T."/>
            <person name="Pust M."/>
            <person name="Yasuma K."/>
            <person name="Plichta D."/>
            <person name="Hasegawa N."/>
            <person name="Ohya T."/>
            <person name="Bhattarai S."/>
            <person name="Sasajima S."/>
            <person name="Aoto Y."/>
            <person name="Tuganbaev T."/>
            <person name="Yaginuma M."/>
            <person name="Ueda M."/>
            <person name="Okahashi N."/>
            <person name="Amafuji K."/>
            <person name="Kiridooshi Y."/>
            <person name="Sugita K."/>
            <person name="Strazar M."/>
            <person name="Skelly A."/>
            <person name="Suda W."/>
            <person name="Hattori M."/>
            <person name="Nakamoto N."/>
            <person name="Caballero S."/>
            <person name="Norman J."/>
            <person name="Olle B."/>
            <person name="Tanoue T."/>
            <person name="Arita M."/>
            <person name="Bucci V."/>
            <person name="Atarashi K."/>
            <person name="Xavier R."/>
            <person name="Honda K."/>
        </authorList>
    </citation>
    <scope>NUCLEOTIDE SEQUENCE [LARGE SCALE GENOMIC DNA]</scope>
    <source>
        <strain evidence="2">k34-0107-D12</strain>
    </source>
</reference>
<evidence type="ECO:0000313" key="1">
    <source>
        <dbReference type="EMBL" id="GAA6500069.1"/>
    </source>
</evidence>
<comment type="caution">
    <text evidence="1">The sequence shown here is derived from an EMBL/GenBank/DDBJ whole genome shotgun (WGS) entry which is preliminary data.</text>
</comment>
<dbReference type="Proteomes" id="UP001600941">
    <property type="component" value="Unassembled WGS sequence"/>
</dbReference>
<gene>
    <name evidence="1" type="ORF">K340107D12_28850</name>
</gene>
<dbReference type="RefSeq" id="WP_390424004.1">
    <property type="nucleotide sequence ID" value="NZ_BAABZQ010000001.1"/>
</dbReference>
<organism evidence="1 2">
    <name type="scientific">Blautia parvula</name>
    <dbReference type="NCBI Taxonomy" id="2877527"/>
    <lineage>
        <taxon>Bacteria</taxon>
        <taxon>Bacillati</taxon>
        <taxon>Bacillota</taxon>
        <taxon>Clostridia</taxon>
        <taxon>Lachnospirales</taxon>
        <taxon>Lachnospiraceae</taxon>
        <taxon>Blautia</taxon>
    </lineage>
</organism>
<proteinExistence type="predicted"/>